<proteinExistence type="predicted"/>
<keyword evidence="1" id="KW-0812">Transmembrane</keyword>
<name>A0A9D4R9R9_DREPO</name>
<feature type="domain" description="WASH complex subunit 4 N-terminal" evidence="2">
    <location>
        <begin position="75"/>
        <end position="130"/>
    </location>
</feature>
<evidence type="ECO:0000259" key="2">
    <source>
        <dbReference type="Pfam" id="PF14745"/>
    </source>
</evidence>
<comment type="caution">
    <text evidence="3">The sequence shown here is derived from an EMBL/GenBank/DDBJ whole genome shotgun (WGS) entry which is preliminary data.</text>
</comment>
<evidence type="ECO:0000256" key="1">
    <source>
        <dbReference type="SAM" id="Phobius"/>
    </source>
</evidence>
<keyword evidence="1" id="KW-0472">Membrane</keyword>
<reference evidence="3" key="1">
    <citation type="journal article" date="2019" name="bioRxiv">
        <title>The Genome of the Zebra Mussel, Dreissena polymorpha: A Resource for Invasive Species Research.</title>
        <authorList>
            <person name="McCartney M.A."/>
            <person name="Auch B."/>
            <person name="Kono T."/>
            <person name="Mallez S."/>
            <person name="Zhang Y."/>
            <person name="Obille A."/>
            <person name="Becker A."/>
            <person name="Abrahante J.E."/>
            <person name="Garbe J."/>
            <person name="Badalamenti J.P."/>
            <person name="Herman A."/>
            <person name="Mangelson H."/>
            <person name="Liachko I."/>
            <person name="Sullivan S."/>
            <person name="Sone E.D."/>
            <person name="Koren S."/>
            <person name="Silverstein K.A.T."/>
            <person name="Beckman K.B."/>
            <person name="Gohl D.M."/>
        </authorList>
    </citation>
    <scope>NUCLEOTIDE SEQUENCE</scope>
    <source>
        <strain evidence="3">Duluth1</strain>
        <tissue evidence="3">Whole animal</tissue>
    </source>
</reference>
<dbReference type="Proteomes" id="UP000828390">
    <property type="component" value="Unassembled WGS sequence"/>
</dbReference>
<keyword evidence="4" id="KW-1185">Reference proteome</keyword>
<accession>A0A9D4R9R9</accession>
<feature type="transmembrane region" description="Helical" evidence="1">
    <location>
        <begin position="43"/>
        <end position="59"/>
    </location>
</feature>
<sequence>MKKLLWSSNQIVNRNQILSSLCLRMQACSSLILPWTMTLQNCVIKTLIVILMMVLTFRMKKATPIWPCRQTTLLQLIKTDNKMCALKHEAETKFYNALMFYGEGEPEEGLQEGDAQIQIGRMIPFLQVLSECFLLVMV</sequence>
<evidence type="ECO:0000313" key="3">
    <source>
        <dbReference type="EMBL" id="KAH3860384.1"/>
    </source>
</evidence>
<organism evidence="3 4">
    <name type="scientific">Dreissena polymorpha</name>
    <name type="common">Zebra mussel</name>
    <name type="synonym">Mytilus polymorpha</name>
    <dbReference type="NCBI Taxonomy" id="45954"/>
    <lineage>
        <taxon>Eukaryota</taxon>
        <taxon>Metazoa</taxon>
        <taxon>Spiralia</taxon>
        <taxon>Lophotrochozoa</taxon>
        <taxon>Mollusca</taxon>
        <taxon>Bivalvia</taxon>
        <taxon>Autobranchia</taxon>
        <taxon>Heteroconchia</taxon>
        <taxon>Euheterodonta</taxon>
        <taxon>Imparidentia</taxon>
        <taxon>Neoheterodontei</taxon>
        <taxon>Myida</taxon>
        <taxon>Dreissenoidea</taxon>
        <taxon>Dreissenidae</taxon>
        <taxon>Dreissena</taxon>
    </lineage>
</organism>
<protein>
    <recommendedName>
        <fullName evidence="2">WASH complex subunit 4 N-terminal domain-containing protein</fullName>
    </recommendedName>
</protein>
<evidence type="ECO:0000313" key="4">
    <source>
        <dbReference type="Proteomes" id="UP000828390"/>
    </source>
</evidence>
<dbReference type="InterPro" id="IPR028191">
    <property type="entry name" value="WASH-4_N"/>
</dbReference>
<dbReference type="Pfam" id="PF14745">
    <property type="entry name" value="WASH-4_N"/>
    <property type="match status" value="1"/>
</dbReference>
<gene>
    <name evidence="3" type="ORF">DPMN_023282</name>
</gene>
<reference evidence="3" key="2">
    <citation type="submission" date="2020-11" db="EMBL/GenBank/DDBJ databases">
        <authorList>
            <person name="McCartney M.A."/>
            <person name="Auch B."/>
            <person name="Kono T."/>
            <person name="Mallez S."/>
            <person name="Becker A."/>
            <person name="Gohl D.M."/>
            <person name="Silverstein K.A.T."/>
            <person name="Koren S."/>
            <person name="Bechman K.B."/>
            <person name="Herman A."/>
            <person name="Abrahante J.E."/>
            <person name="Garbe J."/>
        </authorList>
    </citation>
    <scope>NUCLEOTIDE SEQUENCE</scope>
    <source>
        <strain evidence="3">Duluth1</strain>
        <tissue evidence="3">Whole animal</tissue>
    </source>
</reference>
<dbReference type="AlphaFoldDB" id="A0A9D4R9R9"/>
<keyword evidence="1" id="KW-1133">Transmembrane helix</keyword>
<dbReference type="EMBL" id="JAIWYP010000002">
    <property type="protein sequence ID" value="KAH3860384.1"/>
    <property type="molecule type" value="Genomic_DNA"/>
</dbReference>